<accession>A0A8H5I2L7</accession>
<evidence type="ECO:0000313" key="2">
    <source>
        <dbReference type="Proteomes" id="UP000522262"/>
    </source>
</evidence>
<organism evidence="1 2">
    <name type="scientific">Fusarium mexicanum</name>
    <dbReference type="NCBI Taxonomy" id="751941"/>
    <lineage>
        <taxon>Eukaryota</taxon>
        <taxon>Fungi</taxon>
        <taxon>Dikarya</taxon>
        <taxon>Ascomycota</taxon>
        <taxon>Pezizomycotina</taxon>
        <taxon>Sordariomycetes</taxon>
        <taxon>Hypocreomycetidae</taxon>
        <taxon>Hypocreales</taxon>
        <taxon>Nectriaceae</taxon>
        <taxon>Fusarium</taxon>
        <taxon>Fusarium fujikuroi species complex</taxon>
    </lineage>
</organism>
<gene>
    <name evidence="1" type="ORF">FMEXI_14450</name>
</gene>
<comment type="caution">
    <text evidence="1">The sequence shown here is derived from an EMBL/GenBank/DDBJ whole genome shotgun (WGS) entry which is preliminary data.</text>
</comment>
<dbReference type="Proteomes" id="UP000522262">
    <property type="component" value="Unassembled WGS sequence"/>
</dbReference>
<name>A0A8H5I2L7_9HYPO</name>
<dbReference type="AlphaFoldDB" id="A0A8H5I2L7"/>
<sequence length="139" mass="15333">MSRCATSRGSKACAHRHLGTREHLSRNFDWLLGPSDTLVDPWSVTVAPQPPLSGSPVTPANATHPLVAGWLLVLVGLPLFATQEPRHFVLSFNMATQLLIRILNFSLTNEPTIIKLCWVQSLLKDDALSYIVFNPYGEA</sequence>
<dbReference type="EMBL" id="JAAOAM010000732">
    <property type="protein sequence ID" value="KAF5528945.1"/>
    <property type="molecule type" value="Genomic_DNA"/>
</dbReference>
<reference evidence="1 2" key="1">
    <citation type="submission" date="2020-05" db="EMBL/GenBank/DDBJ databases">
        <title>Identification and distribution of gene clusters putatively required for synthesis of sphingolipid metabolism inhibitors in phylogenetically diverse species of the filamentous fungus Fusarium.</title>
        <authorList>
            <person name="Kim H.-S."/>
            <person name="Busman M."/>
            <person name="Brown D.W."/>
            <person name="Divon H."/>
            <person name="Uhlig S."/>
            <person name="Proctor R.H."/>
        </authorList>
    </citation>
    <scope>NUCLEOTIDE SEQUENCE [LARGE SCALE GENOMIC DNA]</scope>
    <source>
        <strain evidence="1 2">NRRL 53147</strain>
    </source>
</reference>
<evidence type="ECO:0000313" key="1">
    <source>
        <dbReference type="EMBL" id="KAF5528945.1"/>
    </source>
</evidence>
<protein>
    <submittedName>
        <fullName evidence="1">Uncharacterized protein</fullName>
    </submittedName>
</protein>
<keyword evidence="2" id="KW-1185">Reference proteome</keyword>
<proteinExistence type="predicted"/>